<proteinExistence type="predicted"/>
<accession>A0AAX6HR17</accession>
<organism evidence="1 2">
    <name type="scientific">Iris pallida</name>
    <name type="common">Sweet iris</name>
    <dbReference type="NCBI Taxonomy" id="29817"/>
    <lineage>
        <taxon>Eukaryota</taxon>
        <taxon>Viridiplantae</taxon>
        <taxon>Streptophyta</taxon>
        <taxon>Embryophyta</taxon>
        <taxon>Tracheophyta</taxon>
        <taxon>Spermatophyta</taxon>
        <taxon>Magnoliopsida</taxon>
        <taxon>Liliopsida</taxon>
        <taxon>Asparagales</taxon>
        <taxon>Iridaceae</taxon>
        <taxon>Iridoideae</taxon>
        <taxon>Irideae</taxon>
        <taxon>Iris</taxon>
    </lineage>
</organism>
<sequence>MALLKHSCWSPSPCRRREGHGRRRLWNGEAIRGRHLLRAVPHLSRRRVQVGRRLRSVPIRRGVRQRWARFLPSDHRASCHGPSIRWRSPPRRTCTSYCATPSSSTAAGRALRWRNIVEQSATHCLPGICRSYGVIMSHIGDGFLSLNPGLRKWLSSGTSVGWISVARSTAEHFPHAPTKHISSLN</sequence>
<keyword evidence="2" id="KW-1185">Reference proteome</keyword>
<reference evidence="1" key="2">
    <citation type="submission" date="2023-04" db="EMBL/GenBank/DDBJ databases">
        <authorList>
            <person name="Bruccoleri R.E."/>
            <person name="Oakeley E.J."/>
            <person name="Faust A.-M."/>
            <person name="Dessus-Babus S."/>
            <person name="Altorfer M."/>
            <person name="Burckhardt D."/>
            <person name="Oertli M."/>
            <person name="Naumann U."/>
            <person name="Petersen F."/>
            <person name="Wong J."/>
        </authorList>
    </citation>
    <scope>NUCLEOTIDE SEQUENCE</scope>
    <source>
        <strain evidence="1">GSM-AAB239-AS_SAM_17_03QT</strain>
        <tissue evidence="1">Leaf</tissue>
    </source>
</reference>
<evidence type="ECO:0000313" key="2">
    <source>
        <dbReference type="Proteomes" id="UP001140949"/>
    </source>
</evidence>
<reference evidence="1" key="1">
    <citation type="journal article" date="2023" name="GigaByte">
        <title>Genome assembly of the bearded iris, Iris pallida Lam.</title>
        <authorList>
            <person name="Bruccoleri R.E."/>
            <person name="Oakeley E.J."/>
            <person name="Faust A.M.E."/>
            <person name="Altorfer M."/>
            <person name="Dessus-Babus S."/>
            <person name="Burckhardt D."/>
            <person name="Oertli M."/>
            <person name="Naumann U."/>
            <person name="Petersen F."/>
            <person name="Wong J."/>
        </authorList>
    </citation>
    <scope>NUCLEOTIDE SEQUENCE</scope>
    <source>
        <strain evidence="1">GSM-AAB239-AS_SAM_17_03QT</strain>
    </source>
</reference>
<gene>
    <name evidence="1" type="ORF">M6B38_298270</name>
</gene>
<dbReference type="Proteomes" id="UP001140949">
    <property type="component" value="Unassembled WGS sequence"/>
</dbReference>
<comment type="caution">
    <text evidence="1">The sequence shown here is derived from an EMBL/GenBank/DDBJ whole genome shotgun (WGS) entry which is preliminary data.</text>
</comment>
<evidence type="ECO:0000313" key="1">
    <source>
        <dbReference type="EMBL" id="KAJ6842725.1"/>
    </source>
</evidence>
<dbReference type="AlphaFoldDB" id="A0AAX6HR17"/>
<dbReference type="EMBL" id="JANAVB010007399">
    <property type="protein sequence ID" value="KAJ6842725.1"/>
    <property type="molecule type" value="Genomic_DNA"/>
</dbReference>
<name>A0AAX6HR17_IRIPA</name>
<protein>
    <submittedName>
        <fullName evidence="1">F-box protein PP2-B10-like</fullName>
    </submittedName>
</protein>